<dbReference type="InterPro" id="IPR036612">
    <property type="entry name" value="KH_dom_type_1_sf"/>
</dbReference>
<evidence type="ECO:0000256" key="6">
    <source>
        <dbReference type="SAM" id="MobiDB-lite"/>
    </source>
</evidence>
<comment type="function">
    <text evidence="3">Regulates mitochondrial small subunit maturation by controlling 15S rRNA 5'-end processing. Localizes to the 5' precursor of the 15S rRNA in a position that is subsequently occupied by mS47 in the mature yeast mtSSU. Uses structure and sequence-specific RNA recognition, binding to a single-stranded region of the precursor and specifically recognizing bases -6 to -1. The exchange of Ccm1 for mS47 is coupled to the irreversible removal of precursor rRNA that is accompanied by conformational changes of the mitoribosomal proteins uS5m and mS26. These conformational changes signal completion of 5'-end rRNA processing through protection of the mature 5'-end of the 15S rRNA and stabilization of mS47. The removal of the 5' precursor together with the dissociation of Ccm1 may be catalyzed by the 5'-3' exoribonuclease Pet127. Involved in the specific removal of group I introns in mitochondrial encoded transcripts.</text>
</comment>
<dbReference type="PROSITE" id="PS50084">
    <property type="entry name" value="KH_TYPE_1"/>
    <property type="match status" value="1"/>
</dbReference>
<comment type="subunit">
    <text evidence="4">Binds to mitochondrial small subunit 15S rRNA.</text>
</comment>
<dbReference type="PANTHER" id="PTHR47936:SF1">
    <property type="entry name" value="PENTATRICOPEPTIDE REPEAT-CONTAINING PROTEIN GUN1, CHLOROPLASTIC"/>
    <property type="match status" value="1"/>
</dbReference>
<keyword evidence="8" id="KW-1185">Reference proteome</keyword>
<dbReference type="EMBL" id="JAZHXJ010000184">
    <property type="protein sequence ID" value="KAL1869989.1"/>
    <property type="molecule type" value="Genomic_DNA"/>
</dbReference>
<proteinExistence type="inferred from homology"/>
<comment type="similarity">
    <text evidence="1">Belongs to the CCM1 family.</text>
</comment>
<evidence type="ECO:0000256" key="5">
    <source>
        <dbReference type="PROSITE-ProRule" id="PRU00117"/>
    </source>
</evidence>
<accession>A0ABR3X2Y6</accession>
<organism evidence="7 8">
    <name type="scientific">Phialemonium thermophilum</name>
    <dbReference type="NCBI Taxonomy" id="223376"/>
    <lineage>
        <taxon>Eukaryota</taxon>
        <taxon>Fungi</taxon>
        <taxon>Dikarya</taxon>
        <taxon>Ascomycota</taxon>
        <taxon>Pezizomycotina</taxon>
        <taxon>Sordariomycetes</taxon>
        <taxon>Sordariomycetidae</taxon>
        <taxon>Cephalothecales</taxon>
        <taxon>Cephalothecaceae</taxon>
        <taxon>Phialemonium</taxon>
    </lineage>
</organism>
<feature type="region of interest" description="Disordered" evidence="6">
    <location>
        <begin position="252"/>
        <end position="271"/>
    </location>
</feature>
<evidence type="ECO:0000256" key="1">
    <source>
        <dbReference type="ARBA" id="ARBA00006192"/>
    </source>
</evidence>
<reference evidence="7 8" key="1">
    <citation type="journal article" date="2024" name="Commun. Biol.">
        <title>Comparative genomic analysis of thermophilic fungi reveals convergent evolutionary adaptations and gene losses.</title>
        <authorList>
            <person name="Steindorff A.S."/>
            <person name="Aguilar-Pontes M.V."/>
            <person name="Robinson A.J."/>
            <person name="Andreopoulos B."/>
            <person name="LaButti K."/>
            <person name="Kuo A."/>
            <person name="Mondo S."/>
            <person name="Riley R."/>
            <person name="Otillar R."/>
            <person name="Haridas S."/>
            <person name="Lipzen A."/>
            <person name="Grimwood J."/>
            <person name="Schmutz J."/>
            <person name="Clum A."/>
            <person name="Reid I.D."/>
            <person name="Moisan M.C."/>
            <person name="Butler G."/>
            <person name="Nguyen T.T.M."/>
            <person name="Dewar K."/>
            <person name="Conant G."/>
            <person name="Drula E."/>
            <person name="Henrissat B."/>
            <person name="Hansel C."/>
            <person name="Singer S."/>
            <person name="Hutchinson M.I."/>
            <person name="de Vries R.P."/>
            <person name="Natvig D.O."/>
            <person name="Powell A.J."/>
            <person name="Tsang A."/>
            <person name="Grigoriev I.V."/>
        </authorList>
    </citation>
    <scope>NUCLEOTIDE SEQUENCE [LARGE SCALE GENOMIC DNA]</scope>
    <source>
        <strain evidence="7 8">ATCC 24622</strain>
    </source>
</reference>
<evidence type="ECO:0000256" key="2">
    <source>
        <dbReference type="ARBA" id="ARBA00022737"/>
    </source>
</evidence>
<keyword evidence="2" id="KW-0677">Repeat</keyword>
<sequence>MSLGVRLKWRARDGFRGLPLIPRARIASIPLLINQHVRSQCYASLTATAVVGRNSRLPHLESQDSVQQSQPIIASSPTGLIDRLEKLPVRQHGDRESVLVEPRIQYDNRLETRRSERKNHQGLVAQQLIDGDGDGTPPANWRQVLHYLATWTPKHSECTVEVAIPTEAADRLLSDEADSLWDIQSRTGVALQFSGDRKPGEHSRTLVFTGSRSALDTAIADLLRITKKATGVRLPLEGLTTGHDASALRKVDNQDQSSTIPVPIPKGGPGPVRPYTLTVRACDIPRPATWTAQSFEQYVSALTTSRVPSTLVSRIYPKGTSHDEAVIQQLHEVFNDPAARAALSRSAFKTALAFMAKKGPAFRPHARALFVRMDMFGMRMDTDAFNILAELEVKSRNLRGFANIVKLMVKRGHAPNLNTWLLFLRLIKSEEVRRYILHAMDRTGLLDGSKGIRRVAMELAAHDIDRAIQQGKDLDTFLANQERLYGPNWLSRKAGNRVLEFLGRSGRFDDCATFINIMAATRSARPDVVTLNTVLTHYKLRGHLNKAVDMLERFDQATDALAAVVPDVITYHLLFEMSWRHKSPHVAGLIWRYSWLVNKTPYRMRARLKPFIHSAIRASGLTSARVARLSDAADTHDSVSENEVTTSTMWQPVELSAASEELQQPPGPSIELLMLQYRVKKGIDVTRRVSCGNNTGGDATPELGVIRVGDAVKFVMQWYAQVHRDWEPASPLSRLLREAMVRDNQLHRDLKEGKAPIIRPVWVPTRRRVEGLVGPQAATAE</sequence>
<keyword evidence="5" id="KW-0694">RNA-binding</keyword>
<evidence type="ECO:0000256" key="4">
    <source>
        <dbReference type="ARBA" id="ARBA00044511"/>
    </source>
</evidence>
<feature type="compositionally biased region" description="Pro residues" evidence="6">
    <location>
        <begin position="262"/>
        <end position="271"/>
    </location>
</feature>
<evidence type="ECO:0000313" key="8">
    <source>
        <dbReference type="Proteomes" id="UP001586593"/>
    </source>
</evidence>
<dbReference type="InterPro" id="IPR011990">
    <property type="entry name" value="TPR-like_helical_dom_sf"/>
</dbReference>
<dbReference type="SUPFAM" id="SSF54791">
    <property type="entry name" value="Eukaryotic type KH-domain (KH-domain type I)"/>
    <property type="match status" value="1"/>
</dbReference>
<name>A0ABR3X2Y6_9PEZI</name>
<protein>
    <recommendedName>
        <fullName evidence="9">Pentatricopeptide repeat domain-containing protein</fullName>
    </recommendedName>
</protein>
<dbReference type="Gene3D" id="1.25.40.10">
    <property type="entry name" value="Tetratricopeptide repeat domain"/>
    <property type="match status" value="2"/>
</dbReference>
<evidence type="ECO:0000313" key="7">
    <source>
        <dbReference type="EMBL" id="KAL1869989.1"/>
    </source>
</evidence>
<dbReference type="PANTHER" id="PTHR47936">
    <property type="entry name" value="PPR_LONG DOMAIN-CONTAINING PROTEIN"/>
    <property type="match status" value="1"/>
</dbReference>
<evidence type="ECO:0000256" key="3">
    <source>
        <dbReference type="ARBA" id="ARBA00044493"/>
    </source>
</evidence>
<dbReference type="Proteomes" id="UP001586593">
    <property type="component" value="Unassembled WGS sequence"/>
</dbReference>
<comment type="caution">
    <text evidence="7">The sequence shown here is derived from an EMBL/GenBank/DDBJ whole genome shotgun (WGS) entry which is preliminary data.</text>
</comment>
<gene>
    <name evidence="7" type="ORF">VTK73DRAFT_2859</name>
</gene>
<evidence type="ECO:0008006" key="9">
    <source>
        <dbReference type="Google" id="ProtNLM"/>
    </source>
</evidence>